<keyword evidence="2" id="KW-1185">Reference proteome</keyword>
<accession>A0ABS8ABV0</accession>
<evidence type="ECO:0000313" key="2">
    <source>
        <dbReference type="Proteomes" id="UP001165297"/>
    </source>
</evidence>
<dbReference type="Proteomes" id="UP001165297">
    <property type="component" value="Unassembled WGS sequence"/>
</dbReference>
<gene>
    <name evidence="1" type="ORF">LGH70_09685</name>
</gene>
<sequence length="126" mass="14339">MNRILAYLLTILVLLQTFSRELVVADYQLRKESITRLLCVNKDKPRLQCNGKCHLAKTLRAASANDRKAPASEFATIKYEAVLPLAYRLPASAHDYLRPLRYARLVSVRYRFAPDPGIFHPPAVNT</sequence>
<evidence type="ECO:0000313" key="1">
    <source>
        <dbReference type="EMBL" id="MCB2377852.1"/>
    </source>
</evidence>
<comment type="caution">
    <text evidence="1">The sequence shown here is derived from an EMBL/GenBank/DDBJ whole genome shotgun (WGS) entry which is preliminary data.</text>
</comment>
<dbReference type="RefSeq" id="WP_226185031.1">
    <property type="nucleotide sequence ID" value="NZ_JAJADQ010000004.1"/>
</dbReference>
<name>A0ABS8ABV0_9BACT</name>
<dbReference type="EMBL" id="JAJADQ010000004">
    <property type="protein sequence ID" value="MCB2377852.1"/>
    <property type="molecule type" value="Genomic_DNA"/>
</dbReference>
<reference evidence="1" key="1">
    <citation type="submission" date="2021-10" db="EMBL/GenBank/DDBJ databases">
        <authorList>
            <person name="Dean J.D."/>
            <person name="Kim M.K."/>
            <person name="Newey C.N."/>
            <person name="Stoker T.S."/>
            <person name="Thompson D.W."/>
            <person name="Grose J.H."/>
        </authorList>
    </citation>
    <scope>NUCLEOTIDE SEQUENCE</scope>
    <source>
        <strain evidence="1">BT635</strain>
    </source>
</reference>
<proteinExistence type="predicted"/>
<protein>
    <submittedName>
        <fullName evidence="1">Uncharacterized protein</fullName>
    </submittedName>
</protein>
<organism evidence="1 2">
    <name type="scientific">Hymenobacter nitidus</name>
    <dbReference type="NCBI Taxonomy" id="2880929"/>
    <lineage>
        <taxon>Bacteria</taxon>
        <taxon>Pseudomonadati</taxon>
        <taxon>Bacteroidota</taxon>
        <taxon>Cytophagia</taxon>
        <taxon>Cytophagales</taxon>
        <taxon>Hymenobacteraceae</taxon>
        <taxon>Hymenobacter</taxon>
    </lineage>
</organism>